<dbReference type="Proteomes" id="UP000031977">
    <property type="component" value="Unassembled WGS sequence"/>
</dbReference>
<dbReference type="Pfam" id="PF07143">
    <property type="entry name" value="CrtC"/>
    <property type="match status" value="1"/>
</dbReference>
<dbReference type="Pfam" id="PF17186">
    <property type="entry name" value="Lipocalin_9"/>
    <property type="match status" value="1"/>
</dbReference>
<dbReference type="SUPFAM" id="SSF159245">
    <property type="entry name" value="AttH-like"/>
    <property type="match status" value="1"/>
</dbReference>
<sequence length="373" mass="42271">MKINAKVRRFALLLFLTLLLSFAGVAAYSLLDQTDEVHQKEHLPSILTTESNTVFEPVLPDQHVSLPSDFRFHPNYQHEWWNYFAHLKDESGVAYDVQWSFFRVATDERETSGWQNPQLYMSHIVISQGDHVWKKQKIARGGIGQAGVNNRPFRMWIDSWNWRSLGKTPFPGNMKVQTETFGVDLNTTSNGPFVVNGDKGFQVKHALQSVASFSFSVPFLSVNGALNLDGKRIPVKGSAWVQKEWGSGLVGEGQKGWDWLIFNLDDGRALTVSRYRHAGQLPHIFGTLSTRSGQVFNLTENDINITQLQKTKVSQGKRLPLTWIVDIPKYGIRLKTQAVNSEMWLPFAIPFWEGPATASGTHNAWGFMQFIGY</sequence>
<evidence type="ECO:0000259" key="2">
    <source>
        <dbReference type="Pfam" id="PF07143"/>
    </source>
</evidence>
<protein>
    <submittedName>
        <fullName evidence="3">ABC transporter</fullName>
    </submittedName>
</protein>
<dbReference type="STRING" id="50718.SU60_16805"/>
<evidence type="ECO:0000256" key="1">
    <source>
        <dbReference type="SAM" id="SignalP"/>
    </source>
</evidence>
<feature type="chain" id="PRO_5002165488" evidence="1">
    <location>
        <begin position="27"/>
        <end position="373"/>
    </location>
</feature>
<reference evidence="3 4" key="1">
    <citation type="submission" date="2015-01" db="EMBL/GenBank/DDBJ databases">
        <title>Draft genome of Vibrio mytili type strain CAIM 528.</title>
        <authorList>
            <person name="Gonzalez-Castillo A."/>
            <person name="Gomez-Gil B."/>
            <person name="Enciso-Ibarra J."/>
        </authorList>
    </citation>
    <scope>NUCLEOTIDE SEQUENCE [LARGE SCALE GENOMIC DNA]</scope>
    <source>
        <strain evidence="3 4">CAIM 528</strain>
    </source>
</reference>
<gene>
    <name evidence="3" type="ORF">SU60_16805</name>
</gene>
<feature type="domain" description="AttH" evidence="2">
    <location>
        <begin position="78"/>
        <end position="247"/>
    </location>
</feature>
<dbReference type="InterPro" id="IPR023374">
    <property type="entry name" value="AttH-like_dom_sf"/>
</dbReference>
<organism evidence="3 4">
    <name type="scientific">Vibrio mytili</name>
    <dbReference type="NCBI Taxonomy" id="50718"/>
    <lineage>
        <taxon>Bacteria</taxon>
        <taxon>Pseudomonadati</taxon>
        <taxon>Pseudomonadota</taxon>
        <taxon>Gammaproteobacteria</taxon>
        <taxon>Vibrionales</taxon>
        <taxon>Vibrionaceae</taxon>
        <taxon>Vibrio</taxon>
    </lineage>
</organism>
<dbReference type="PANTHER" id="PTHR38591:SF1">
    <property type="entry name" value="BLL1000 PROTEIN"/>
    <property type="match status" value="1"/>
</dbReference>
<proteinExistence type="predicted"/>
<name>A0A0C3HP26_9VIBR</name>
<dbReference type="EMBL" id="JXOK01000065">
    <property type="protein sequence ID" value="KIN09891.1"/>
    <property type="molecule type" value="Genomic_DNA"/>
</dbReference>
<keyword evidence="1" id="KW-0732">Signal</keyword>
<evidence type="ECO:0000313" key="3">
    <source>
        <dbReference type="EMBL" id="KIN09891.1"/>
    </source>
</evidence>
<dbReference type="InterPro" id="IPR010791">
    <property type="entry name" value="AttH_dom"/>
</dbReference>
<accession>A0A0C3HP26</accession>
<comment type="caution">
    <text evidence="3">The sequence shown here is derived from an EMBL/GenBank/DDBJ whole genome shotgun (WGS) entry which is preliminary data.</text>
</comment>
<dbReference type="Gene3D" id="2.40.370.10">
    <property type="entry name" value="AttH-like domain"/>
    <property type="match status" value="2"/>
</dbReference>
<dbReference type="AlphaFoldDB" id="A0A0C3HP26"/>
<evidence type="ECO:0000313" key="4">
    <source>
        <dbReference type="Proteomes" id="UP000031977"/>
    </source>
</evidence>
<dbReference type="PANTHER" id="PTHR38591">
    <property type="entry name" value="HYDROLASE"/>
    <property type="match status" value="1"/>
</dbReference>
<feature type="signal peptide" evidence="1">
    <location>
        <begin position="1"/>
        <end position="26"/>
    </location>
</feature>
<keyword evidence="4" id="KW-1185">Reference proteome</keyword>